<dbReference type="Pfam" id="PF13424">
    <property type="entry name" value="TPR_12"/>
    <property type="match status" value="1"/>
</dbReference>
<dbReference type="InterPro" id="IPR029063">
    <property type="entry name" value="SAM-dependent_MTases_sf"/>
</dbReference>
<dbReference type="InterPro" id="IPR008884">
    <property type="entry name" value="TylF_MeTrfase"/>
</dbReference>
<dbReference type="EMBL" id="VIKS01000013">
    <property type="protein sequence ID" value="TQV84847.1"/>
    <property type="molecule type" value="Genomic_DNA"/>
</dbReference>
<dbReference type="Proteomes" id="UP000315439">
    <property type="component" value="Unassembled WGS sequence"/>
</dbReference>
<feature type="repeat" description="TPR" evidence="1">
    <location>
        <begin position="41"/>
        <end position="74"/>
    </location>
</feature>
<reference evidence="2 3" key="1">
    <citation type="submission" date="2019-07" db="EMBL/GenBank/DDBJ databases">
        <title>Draft genome for Aliikangiella sp. M105.</title>
        <authorList>
            <person name="Wang G."/>
        </authorList>
    </citation>
    <scope>NUCLEOTIDE SEQUENCE [LARGE SCALE GENOMIC DNA]</scope>
    <source>
        <strain evidence="2 3">M105</strain>
    </source>
</reference>
<dbReference type="SUPFAM" id="SSF48452">
    <property type="entry name" value="TPR-like"/>
    <property type="match status" value="1"/>
</dbReference>
<dbReference type="Gene3D" id="3.40.50.150">
    <property type="entry name" value="Vaccinia Virus protein VP39"/>
    <property type="match status" value="1"/>
</dbReference>
<dbReference type="InterPro" id="IPR011990">
    <property type="entry name" value="TPR-like_helical_dom_sf"/>
</dbReference>
<dbReference type="Pfam" id="PF14559">
    <property type="entry name" value="TPR_19"/>
    <property type="match status" value="1"/>
</dbReference>
<dbReference type="Gene3D" id="1.25.40.10">
    <property type="entry name" value="Tetratricopeptide repeat domain"/>
    <property type="match status" value="3"/>
</dbReference>
<dbReference type="AlphaFoldDB" id="A0A545U5V5"/>
<gene>
    <name evidence="2" type="ORF">FLL46_20830</name>
</gene>
<dbReference type="PROSITE" id="PS50005">
    <property type="entry name" value="TPR"/>
    <property type="match status" value="3"/>
</dbReference>
<dbReference type="PANTHER" id="PTHR40036">
    <property type="entry name" value="MACROCIN O-METHYLTRANSFERASE"/>
    <property type="match status" value="1"/>
</dbReference>
<dbReference type="RefSeq" id="WP_142933325.1">
    <property type="nucleotide sequence ID" value="NZ_ML660169.1"/>
</dbReference>
<comment type="caution">
    <text evidence="2">The sequence shown here is derived from an EMBL/GenBank/DDBJ whole genome shotgun (WGS) entry which is preliminary data.</text>
</comment>
<evidence type="ECO:0000313" key="3">
    <source>
        <dbReference type="Proteomes" id="UP000315439"/>
    </source>
</evidence>
<sequence>MTAETMSIPEALKLAQQLITQGQLGSAQNICVQVLQQQQNVEAMFLLAIVYQQQAKLDEATNLYIQLLQIEPNHDAALSNLGLLCSSRSDYKSAIEILERAYSLSPSNMVTCFNLANAYAEYGLLKQGIKYYKKVLRKDRKNPDLVFNLAKSYAESGDKKEAVKLYRRVLAMQPKHVKANFNLHSLVYSDSDAKESIACLKKVVSQNSAYQNLGRYFLGCILDTQGNEEDANALFAEIETTEEDLSHYLDAWQYIRENSTSNTRYMTYSFEVLDFAVSQISIEGLHLEFGVRFATSTNHIGKSIPGKLYGFDSFEGLPEHWNETAGKGDYSTHGVLPPVRENIELIDGWFDQTLPKFVESHSEPVAFINVDCDLYSSTKTIFDLLGKQIVSGTILVFDEYISTSTWREDEHKAFMELVEEHQLKFEYLAFSPSSRQAVVRIL</sequence>
<dbReference type="InterPro" id="IPR019734">
    <property type="entry name" value="TPR_rpt"/>
</dbReference>
<keyword evidence="3" id="KW-1185">Reference proteome</keyword>
<dbReference type="SMART" id="SM00028">
    <property type="entry name" value="TPR"/>
    <property type="match status" value="4"/>
</dbReference>
<protein>
    <submittedName>
        <fullName evidence="2">Tetratricopeptide repeat protein</fullName>
    </submittedName>
</protein>
<dbReference type="OrthoDB" id="129043at2"/>
<evidence type="ECO:0000256" key="1">
    <source>
        <dbReference type="PROSITE-ProRule" id="PRU00339"/>
    </source>
</evidence>
<feature type="repeat" description="TPR" evidence="1">
    <location>
        <begin position="75"/>
        <end position="108"/>
    </location>
</feature>
<accession>A0A545U5V5</accession>
<name>A0A545U5V5_9GAMM</name>
<feature type="repeat" description="TPR" evidence="1">
    <location>
        <begin position="143"/>
        <end position="176"/>
    </location>
</feature>
<dbReference type="PANTHER" id="PTHR40036:SF1">
    <property type="entry name" value="MACROCIN O-METHYLTRANSFERASE"/>
    <property type="match status" value="1"/>
</dbReference>
<keyword evidence="1" id="KW-0802">TPR repeat</keyword>
<organism evidence="2 3">
    <name type="scientific">Aliikangiella coralliicola</name>
    <dbReference type="NCBI Taxonomy" id="2592383"/>
    <lineage>
        <taxon>Bacteria</taxon>
        <taxon>Pseudomonadati</taxon>
        <taxon>Pseudomonadota</taxon>
        <taxon>Gammaproteobacteria</taxon>
        <taxon>Oceanospirillales</taxon>
        <taxon>Pleioneaceae</taxon>
        <taxon>Aliikangiella</taxon>
    </lineage>
</organism>
<proteinExistence type="predicted"/>
<dbReference type="SUPFAM" id="SSF53335">
    <property type="entry name" value="S-adenosyl-L-methionine-dependent methyltransferases"/>
    <property type="match status" value="1"/>
</dbReference>
<dbReference type="Pfam" id="PF13578">
    <property type="entry name" value="Methyltransf_24"/>
    <property type="match status" value="1"/>
</dbReference>
<evidence type="ECO:0000313" key="2">
    <source>
        <dbReference type="EMBL" id="TQV84847.1"/>
    </source>
</evidence>